<feature type="compositionally biased region" description="Polar residues" evidence="1">
    <location>
        <begin position="107"/>
        <end position="128"/>
    </location>
</feature>
<name>A0A6A6FK19_9PEZI</name>
<proteinExistence type="predicted"/>
<reference evidence="2" key="1">
    <citation type="journal article" date="2020" name="Stud. Mycol.">
        <title>101 Dothideomycetes genomes: a test case for predicting lifestyles and emergence of pathogens.</title>
        <authorList>
            <person name="Haridas S."/>
            <person name="Albert R."/>
            <person name="Binder M."/>
            <person name="Bloem J."/>
            <person name="Labutti K."/>
            <person name="Salamov A."/>
            <person name="Andreopoulos B."/>
            <person name="Baker S."/>
            <person name="Barry K."/>
            <person name="Bills G."/>
            <person name="Bluhm B."/>
            <person name="Cannon C."/>
            <person name="Castanera R."/>
            <person name="Culley D."/>
            <person name="Daum C."/>
            <person name="Ezra D."/>
            <person name="Gonzalez J."/>
            <person name="Henrissat B."/>
            <person name="Kuo A."/>
            <person name="Liang C."/>
            <person name="Lipzen A."/>
            <person name="Lutzoni F."/>
            <person name="Magnuson J."/>
            <person name="Mondo S."/>
            <person name="Nolan M."/>
            <person name="Ohm R."/>
            <person name="Pangilinan J."/>
            <person name="Park H.-J."/>
            <person name="Ramirez L."/>
            <person name="Alfaro M."/>
            <person name="Sun H."/>
            <person name="Tritt A."/>
            <person name="Yoshinaga Y."/>
            <person name="Zwiers L.-H."/>
            <person name="Turgeon B."/>
            <person name="Goodwin S."/>
            <person name="Spatafora J."/>
            <person name="Crous P."/>
            <person name="Grigoriev I."/>
        </authorList>
    </citation>
    <scope>NUCLEOTIDE SEQUENCE</scope>
    <source>
        <strain evidence="2">SCOH1-5</strain>
    </source>
</reference>
<protein>
    <submittedName>
        <fullName evidence="2">Uncharacterized protein</fullName>
    </submittedName>
</protein>
<accession>A0A6A6FK19</accession>
<feature type="region of interest" description="Disordered" evidence="1">
    <location>
        <begin position="34"/>
        <end position="73"/>
    </location>
</feature>
<dbReference type="Proteomes" id="UP000799539">
    <property type="component" value="Unassembled WGS sequence"/>
</dbReference>
<evidence type="ECO:0000313" key="2">
    <source>
        <dbReference type="EMBL" id="KAF2213782.1"/>
    </source>
</evidence>
<dbReference type="AlphaFoldDB" id="A0A6A6FK19"/>
<keyword evidence="3" id="KW-1185">Reference proteome</keyword>
<sequence>MPDASVINVPVTACGCGRYIRVGLERCFECSRELRRREQERSMSPNSEPSSSRKTSADSSRPSTPVGPARPSHALNALNNAFASEEALAGFFPTSNFRSSRKAPQIRTASVPSQRHSQSGPSTVTGSRHSFEEHRAGALDKRSLSDDGYAPMAAAFVRAARRVRFADATLDGDSRGRSESVRSGLELEARLFDGVALIGKPR</sequence>
<dbReference type="OrthoDB" id="10455585at2759"/>
<organism evidence="2 3">
    <name type="scientific">Cercospora zeae-maydis SCOH1-5</name>
    <dbReference type="NCBI Taxonomy" id="717836"/>
    <lineage>
        <taxon>Eukaryota</taxon>
        <taxon>Fungi</taxon>
        <taxon>Dikarya</taxon>
        <taxon>Ascomycota</taxon>
        <taxon>Pezizomycotina</taxon>
        <taxon>Dothideomycetes</taxon>
        <taxon>Dothideomycetidae</taxon>
        <taxon>Mycosphaerellales</taxon>
        <taxon>Mycosphaerellaceae</taxon>
        <taxon>Cercospora</taxon>
    </lineage>
</organism>
<gene>
    <name evidence="2" type="ORF">CERZMDRAFT_83229</name>
</gene>
<evidence type="ECO:0000313" key="3">
    <source>
        <dbReference type="Proteomes" id="UP000799539"/>
    </source>
</evidence>
<dbReference type="EMBL" id="ML992669">
    <property type="protein sequence ID" value="KAF2213782.1"/>
    <property type="molecule type" value="Genomic_DNA"/>
</dbReference>
<feature type="region of interest" description="Disordered" evidence="1">
    <location>
        <begin position="98"/>
        <end position="131"/>
    </location>
</feature>
<feature type="compositionally biased region" description="Low complexity" evidence="1">
    <location>
        <begin position="42"/>
        <end position="63"/>
    </location>
</feature>
<evidence type="ECO:0000256" key="1">
    <source>
        <dbReference type="SAM" id="MobiDB-lite"/>
    </source>
</evidence>